<dbReference type="CDD" id="cd03885">
    <property type="entry name" value="M20_CPDG2"/>
    <property type="match status" value="1"/>
</dbReference>
<dbReference type="SUPFAM" id="SSF53187">
    <property type="entry name" value="Zn-dependent exopeptidases"/>
    <property type="match status" value="1"/>
</dbReference>
<evidence type="ECO:0000256" key="5">
    <source>
        <dbReference type="PIRSR" id="PIRSR037238-1"/>
    </source>
</evidence>
<reference evidence="7 8" key="1">
    <citation type="submission" date="2020-08" db="EMBL/GenBank/DDBJ databases">
        <title>Genomic Encyclopedia of Type Strains, Phase IV (KMG-IV): sequencing the most valuable type-strain genomes for metagenomic binning, comparative biology and taxonomic classification.</title>
        <authorList>
            <person name="Goeker M."/>
        </authorList>
    </citation>
    <scope>NUCLEOTIDE SEQUENCE [LARGE SCALE GENOMIC DNA]</scope>
    <source>
        <strain evidence="7 8">DSM 25622</strain>
    </source>
</reference>
<dbReference type="InterPro" id="IPR001261">
    <property type="entry name" value="ArgE/DapE_CS"/>
</dbReference>
<evidence type="ECO:0000313" key="7">
    <source>
        <dbReference type="EMBL" id="MBB5695586.1"/>
    </source>
</evidence>
<dbReference type="Gene3D" id="3.40.630.10">
    <property type="entry name" value="Zn peptidases"/>
    <property type="match status" value="1"/>
</dbReference>
<evidence type="ECO:0000313" key="8">
    <source>
        <dbReference type="Proteomes" id="UP000580654"/>
    </source>
</evidence>
<comment type="cofactor">
    <cofactor evidence="1">
        <name>Zn(2+)</name>
        <dbReference type="ChEBI" id="CHEBI:29105"/>
    </cofactor>
</comment>
<protein>
    <submittedName>
        <fullName evidence="7">Glutamate carboxypeptidase</fullName>
        <ecNumber evidence="7">3.4.17.11</ecNumber>
    </submittedName>
</protein>
<dbReference type="SUPFAM" id="SSF55031">
    <property type="entry name" value="Bacterial exopeptidase dimerisation domain"/>
    <property type="match status" value="1"/>
</dbReference>
<dbReference type="NCBIfam" id="NF005678">
    <property type="entry name" value="PRK07473.1"/>
    <property type="match status" value="1"/>
</dbReference>
<gene>
    <name evidence="7" type="ORF">FHS87_003647</name>
</gene>
<dbReference type="EMBL" id="JACIJD010000020">
    <property type="protein sequence ID" value="MBB5695586.1"/>
    <property type="molecule type" value="Genomic_DNA"/>
</dbReference>
<dbReference type="PANTHER" id="PTHR43808:SF9">
    <property type="entry name" value="BLL0789 PROTEIN"/>
    <property type="match status" value="1"/>
</dbReference>
<dbReference type="Gene3D" id="3.30.70.360">
    <property type="match status" value="1"/>
</dbReference>
<dbReference type="InterPro" id="IPR036264">
    <property type="entry name" value="Bact_exopeptidase_dim_dom"/>
</dbReference>
<dbReference type="EC" id="3.4.17.11" evidence="7"/>
<keyword evidence="7" id="KW-0645">Protease</keyword>
<evidence type="ECO:0000256" key="3">
    <source>
        <dbReference type="ARBA" id="ARBA00022801"/>
    </source>
</evidence>
<dbReference type="GO" id="GO:0046872">
    <property type="term" value="F:metal ion binding"/>
    <property type="evidence" value="ECO:0007669"/>
    <property type="project" value="UniProtKB-KW"/>
</dbReference>
<evidence type="ECO:0000259" key="6">
    <source>
        <dbReference type="Pfam" id="PF07687"/>
    </source>
</evidence>
<evidence type="ECO:0000256" key="2">
    <source>
        <dbReference type="ARBA" id="ARBA00022723"/>
    </source>
</evidence>
<dbReference type="AlphaFoldDB" id="A0A840Y608"/>
<keyword evidence="8" id="KW-1185">Reference proteome</keyword>
<proteinExistence type="predicted"/>
<dbReference type="InterPro" id="IPR011650">
    <property type="entry name" value="Peptidase_M20_dimer"/>
</dbReference>
<keyword evidence="2" id="KW-0479">Metal-binding</keyword>
<dbReference type="InterPro" id="IPR050072">
    <property type="entry name" value="Peptidase_M20A"/>
</dbReference>
<dbReference type="Proteomes" id="UP000580654">
    <property type="component" value="Unassembled WGS sequence"/>
</dbReference>
<accession>A0A840Y608</accession>
<dbReference type="PROSITE" id="PS00759">
    <property type="entry name" value="ARGE_DAPE_CPG2_2"/>
    <property type="match status" value="1"/>
</dbReference>
<keyword evidence="4" id="KW-0862">Zinc</keyword>
<dbReference type="InterPro" id="IPR017150">
    <property type="entry name" value="Pept_M20_glutamate_carboxypep"/>
</dbReference>
<dbReference type="InterPro" id="IPR002933">
    <property type="entry name" value="Peptidase_M20"/>
</dbReference>
<dbReference type="GO" id="GO:0004180">
    <property type="term" value="F:carboxypeptidase activity"/>
    <property type="evidence" value="ECO:0007669"/>
    <property type="project" value="UniProtKB-KW"/>
</dbReference>
<keyword evidence="7" id="KW-0121">Carboxypeptidase</keyword>
<dbReference type="PIRSF" id="PIRSF037238">
    <property type="entry name" value="Carboxypeptidase_G2"/>
    <property type="match status" value="1"/>
</dbReference>
<evidence type="ECO:0000256" key="4">
    <source>
        <dbReference type="ARBA" id="ARBA00022833"/>
    </source>
</evidence>
<dbReference type="RefSeq" id="WP_184520782.1">
    <property type="nucleotide sequence ID" value="NZ_JACIJD010000020.1"/>
</dbReference>
<comment type="caution">
    <text evidence="7">The sequence shown here is derived from an EMBL/GenBank/DDBJ whole genome shotgun (WGS) entry which is preliminary data.</text>
</comment>
<dbReference type="Pfam" id="PF07687">
    <property type="entry name" value="M20_dimer"/>
    <property type="match status" value="1"/>
</dbReference>
<dbReference type="PANTHER" id="PTHR43808">
    <property type="entry name" value="ACETYLORNITHINE DEACETYLASE"/>
    <property type="match status" value="1"/>
</dbReference>
<evidence type="ECO:0000256" key="1">
    <source>
        <dbReference type="ARBA" id="ARBA00001947"/>
    </source>
</evidence>
<organism evidence="7 8">
    <name type="scientific">Muricoccus pecuniae</name>
    <dbReference type="NCBI Taxonomy" id="693023"/>
    <lineage>
        <taxon>Bacteria</taxon>
        <taxon>Pseudomonadati</taxon>
        <taxon>Pseudomonadota</taxon>
        <taxon>Alphaproteobacteria</taxon>
        <taxon>Acetobacterales</taxon>
        <taxon>Roseomonadaceae</taxon>
        <taxon>Muricoccus</taxon>
    </lineage>
</organism>
<feature type="active site" evidence="5">
    <location>
        <position position="91"/>
    </location>
</feature>
<dbReference type="Pfam" id="PF01546">
    <property type="entry name" value="Peptidase_M20"/>
    <property type="match status" value="1"/>
</dbReference>
<dbReference type="PROSITE" id="PS00758">
    <property type="entry name" value="ARGE_DAPE_CPG2_1"/>
    <property type="match status" value="1"/>
</dbReference>
<keyword evidence="3 7" id="KW-0378">Hydrolase</keyword>
<feature type="domain" description="Peptidase M20 dimerisation" evidence="6">
    <location>
        <begin position="193"/>
        <end position="282"/>
    </location>
</feature>
<sequence>MDALPANPALDLPFDAEAILARLRPWVECESPTFDAAAVNAMMDLASRDLALMGARIERIPGRMGFGDSVRARFPHPEGEAPGILVLAHLDTVHPVGTLNALPFRREGGRCYGPGICDMKGGTLLALEAIRELARAGIPTSRPVTVLLTPDEEVGTPSTRDLIEAEAARHAVVLVPEPGRPEGDSPMGGVVTGRYAIARFNLRTTGRPSHAGAKLSDGRSAIREMCRQILAIEGMTTEAATFSVGVIHGGQWVNCVATHCDAEALSMARRQPDLDEAVRRMLALRSSAPDVALEVRRGVTRPVWEPDAAVMDLLGQARALGARMGFEIGHESAGGGSDGNFTGAMGVPTLDGLGVLGAGYHTLGEYIREDSLVPRARLLAGLLARV</sequence>
<feature type="active site" description="Proton acceptor" evidence="5">
    <location>
        <position position="152"/>
    </location>
</feature>
<name>A0A840Y608_9PROT</name>